<keyword evidence="1" id="KW-1133">Transmembrane helix</keyword>
<dbReference type="OMA" id="IDIMGNT"/>
<organism evidence="2 3">
    <name type="scientific">Zymoseptoria tritici (strain CBS 115943 / IPO323)</name>
    <name type="common">Speckled leaf blotch fungus</name>
    <name type="synonym">Septoria tritici</name>
    <dbReference type="NCBI Taxonomy" id="336722"/>
    <lineage>
        <taxon>Eukaryota</taxon>
        <taxon>Fungi</taxon>
        <taxon>Dikarya</taxon>
        <taxon>Ascomycota</taxon>
        <taxon>Pezizomycotina</taxon>
        <taxon>Dothideomycetes</taxon>
        <taxon>Dothideomycetidae</taxon>
        <taxon>Mycosphaerellales</taxon>
        <taxon>Mycosphaerellaceae</taxon>
        <taxon>Zymoseptoria</taxon>
    </lineage>
</organism>
<proteinExistence type="predicted"/>
<dbReference type="VEuPathDB" id="FungiDB:ZTRI_5.611"/>
<keyword evidence="1" id="KW-0812">Transmembrane</keyword>
<feature type="transmembrane region" description="Helical" evidence="1">
    <location>
        <begin position="22"/>
        <end position="42"/>
    </location>
</feature>
<dbReference type="EMBL" id="CM001200">
    <property type="protein sequence ID" value="EGP87487.1"/>
    <property type="molecule type" value="Genomic_DNA"/>
</dbReference>
<accession>F9XBS6</accession>
<evidence type="ECO:0000256" key="1">
    <source>
        <dbReference type="SAM" id="Phobius"/>
    </source>
</evidence>
<dbReference type="AlphaFoldDB" id="F9XBS6"/>
<dbReference type="KEGG" id="ztr:MYCGRDRAFT_93409"/>
<keyword evidence="1" id="KW-0472">Membrane</keyword>
<evidence type="ECO:0000313" key="3">
    <source>
        <dbReference type="Proteomes" id="UP000008062"/>
    </source>
</evidence>
<keyword evidence="3" id="KW-1185">Reference proteome</keyword>
<reference evidence="2 3" key="1">
    <citation type="journal article" date="2011" name="PLoS Genet.">
        <title>Finished genome of the fungal wheat pathogen Mycosphaerella graminicola reveals dispensome structure, chromosome plasticity, and stealth pathogenesis.</title>
        <authorList>
            <person name="Goodwin S.B."/>
            <person name="Ben M'barek S."/>
            <person name="Dhillon B."/>
            <person name="Wittenberg A.H.J."/>
            <person name="Crane C.F."/>
            <person name="Hane J.K."/>
            <person name="Foster A.J."/>
            <person name="Van der Lee T.A.J."/>
            <person name="Grimwood J."/>
            <person name="Aerts A."/>
            <person name="Antoniw J."/>
            <person name="Bailey A."/>
            <person name="Bluhm B."/>
            <person name="Bowler J."/>
            <person name="Bristow J."/>
            <person name="van der Burgt A."/>
            <person name="Canto-Canche B."/>
            <person name="Churchill A.C.L."/>
            <person name="Conde-Ferraez L."/>
            <person name="Cools H.J."/>
            <person name="Coutinho P.M."/>
            <person name="Csukai M."/>
            <person name="Dehal P."/>
            <person name="De Wit P."/>
            <person name="Donzelli B."/>
            <person name="van de Geest H.C."/>
            <person name="van Ham R.C.H.J."/>
            <person name="Hammond-Kosack K.E."/>
            <person name="Henrissat B."/>
            <person name="Kilian A."/>
            <person name="Kobayashi A.K."/>
            <person name="Koopmann E."/>
            <person name="Kourmpetis Y."/>
            <person name="Kuzniar A."/>
            <person name="Lindquist E."/>
            <person name="Lombard V."/>
            <person name="Maliepaard C."/>
            <person name="Martins N."/>
            <person name="Mehrabi R."/>
            <person name="Nap J.P.H."/>
            <person name="Ponomarenko A."/>
            <person name="Rudd J.J."/>
            <person name="Salamov A."/>
            <person name="Schmutz J."/>
            <person name="Schouten H.J."/>
            <person name="Shapiro H."/>
            <person name="Stergiopoulos I."/>
            <person name="Torriani S.F.F."/>
            <person name="Tu H."/>
            <person name="de Vries R.P."/>
            <person name="Waalwijk C."/>
            <person name="Ware S.B."/>
            <person name="Wiebenga A."/>
            <person name="Zwiers L.-H."/>
            <person name="Oliver R.P."/>
            <person name="Grigoriev I.V."/>
            <person name="Kema G.H.J."/>
        </authorList>
    </citation>
    <scope>NUCLEOTIDE SEQUENCE [LARGE SCALE GENOMIC DNA]</scope>
    <source>
        <strain evidence="3">CBS 115943 / IPO323</strain>
    </source>
</reference>
<dbReference type="GeneID" id="13394069"/>
<dbReference type="OrthoDB" id="3649451at2759"/>
<dbReference type="RefSeq" id="XP_003852511.1">
    <property type="nucleotide sequence ID" value="XM_003852463.1"/>
</dbReference>
<gene>
    <name evidence="2" type="ORF">MYCGRDRAFT_93409</name>
</gene>
<name>F9XBS6_ZYMTI</name>
<dbReference type="InParanoid" id="F9XBS6"/>
<sequence length="159" mass="17753">MAVKGSVIMTTSRLKIDYTSKLVLQITLALITFFGALAFLLADLRGTLPRKPTSIASTTGFLAGSDICDEQKVRLPKNVELMSRKELDSVLDGWLFSLGWWGVSPSRPGSEGSEDLPSLQVGAGKERRFGIDIGEPEQLGFRETKWSFLRRRRFRSDRT</sequence>
<evidence type="ECO:0000313" key="2">
    <source>
        <dbReference type="EMBL" id="EGP87487.1"/>
    </source>
</evidence>
<dbReference type="Proteomes" id="UP000008062">
    <property type="component" value="Chromosome 5"/>
</dbReference>
<dbReference type="STRING" id="336722.F9XBS6"/>
<dbReference type="HOGENOM" id="CLU_1662198_0_0_1"/>
<dbReference type="eggNOG" id="ENOG502T2XY">
    <property type="taxonomic scope" value="Eukaryota"/>
</dbReference>
<protein>
    <submittedName>
        <fullName evidence="2">Uncharacterized protein</fullName>
    </submittedName>
</protein>